<name>A0A0W7X3U4_9ACTN</name>
<reference evidence="1 2" key="1">
    <citation type="submission" date="2015-12" db="EMBL/GenBank/DDBJ databases">
        <title>Draft genome sequence of Streptomyces silvensis ATCC 53525, a producer of novel hormone antagonists.</title>
        <authorList>
            <person name="Johnston C.W."/>
            <person name="Li Y."/>
            <person name="Magarvey N.A."/>
        </authorList>
    </citation>
    <scope>NUCLEOTIDE SEQUENCE [LARGE SCALE GENOMIC DNA]</scope>
    <source>
        <strain evidence="1 2">ATCC 53525</strain>
    </source>
</reference>
<keyword evidence="2" id="KW-1185">Reference proteome</keyword>
<evidence type="ECO:0000313" key="1">
    <source>
        <dbReference type="EMBL" id="KUF17415.1"/>
    </source>
</evidence>
<evidence type="ECO:0000313" key="2">
    <source>
        <dbReference type="Proteomes" id="UP000054804"/>
    </source>
</evidence>
<dbReference type="OrthoDB" id="4560484at2"/>
<organism evidence="1 2">
    <name type="scientific">Streptomyces silvensis</name>
    <dbReference type="NCBI Taxonomy" id="1765722"/>
    <lineage>
        <taxon>Bacteria</taxon>
        <taxon>Bacillati</taxon>
        <taxon>Actinomycetota</taxon>
        <taxon>Actinomycetes</taxon>
        <taxon>Kitasatosporales</taxon>
        <taxon>Streptomycetaceae</taxon>
        <taxon>Streptomyces</taxon>
    </lineage>
</organism>
<dbReference type="AlphaFoldDB" id="A0A0W7X3U4"/>
<dbReference type="EMBL" id="LOCL01000034">
    <property type="protein sequence ID" value="KUF17415.1"/>
    <property type="molecule type" value="Genomic_DNA"/>
</dbReference>
<accession>A0A0W7X3U4</accession>
<dbReference type="RefSeq" id="WP_058848678.1">
    <property type="nucleotide sequence ID" value="NZ_LOCL01000034.1"/>
</dbReference>
<dbReference type="STRING" id="1765722.AT728_16590"/>
<comment type="caution">
    <text evidence="1">The sequence shown here is derived from an EMBL/GenBank/DDBJ whole genome shotgun (WGS) entry which is preliminary data.</text>
</comment>
<proteinExistence type="predicted"/>
<dbReference type="Proteomes" id="UP000054804">
    <property type="component" value="Unassembled WGS sequence"/>
</dbReference>
<protein>
    <submittedName>
        <fullName evidence="1">Uncharacterized protein</fullName>
    </submittedName>
</protein>
<sequence>MAKTKASKTRTRIDALRAVIEKECTAPTCRETGKCRHEGEKEAARHMLGRLLEKLKDAAGDEQEERAQMWADIYERGYDSHGNTFFQGSKYRSDQSMKDRAAGIRMDIKVARKAGQAPLVQDGPGLVSQALETYRFDPIGEAPAEIKFGVRIGRGYGSIYIDIKSIPQDWGWIAEEVTDYQGEKVTRWHRSQALKDLEVELKAVGEAYNADHGSNIMTDCFAKAFYVFVEYDDPATLAWRAEHERKRREARA</sequence>
<gene>
    <name evidence="1" type="ORF">AT728_16590</name>
</gene>